<dbReference type="EMBL" id="CM035410">
    <property type="protein sequence ID" value="KAH7436864.1"/>
    <property type="molecule type" value="Genomic_DNA"/>
</dbReference>
<gene>
    <name evidence="3" type="ORF">KP509_05G039500</name>
</gene>
<evidence type="ECO:0000256" key="1">
    <source>
        <dbReference type="ARBA" id="ARBA00022737"/>
    </source>
</evidence>
<dbReference type="InterPro" id="IPR011990">
    <property type="entry name" value="TPR-like_helical_dom_sf"/>
</dbReference>
<feature type="repeat" description="PPR" evidence="2">
    <location>
        <begin position="188"/>
        <end position="222"/>
    </location>
</feature>
<dbReference type="GO" id="GO:0048731">
    <property type="term" value="P:system development"/>
    <property type="evidence" value="ECO:0007669"/>
    <property type="project" value="UniProtKB-ARBA"/>
</dbReference>
<dbReference type="FunFam" id="1.25.40.10:FF:000158">
    <property type="entry name" value="pentatricopeptide repeat-containing protein At2g33680"/>
    <property type="match status" value="1"/>
</dbReference>
<dbReference type="FunFam" id="1.25.40.10:FF:000344">
    <property type="entry name" value="Pentatricopeptide repeat-containing protein"/>
    <property type="match status" value="1"/>
</dbReference>
<dbReference type="FunFam" id="1.25.40.10:FF:000285">
    <property type="entry name" value="Pentatricopeptide repeat-containing protein, chloroplastic"/>
    <property type="match status" value="1"/>
</dbReference>
<name>A0A8T2UTX5_CERRI</name>
<dbReference type="Proteomes" id="UP000825935">
    <property type="component" value="Chromosome 5"/>
</dbReference>
<dbReference type="PROSITE" id="PS51375">
    <property type="entry name" value="PPR"/>
    <property type="match status" value="6"/>
</dbReference>
<dbReference type="InterPro" id="IPR046960">
    <property type="entry name" value="PPR_At4g14850-like_plant"/>
</dbReference>
<dbReference type="Pfam" id="PF01535">
    <property type="entry name" value="PPR"/>
    <property type="match status" value="9"/>
</dbReference>
<evidence type="ECO:0008006" key="5">
    <source>
        <dbReference type="Google" id="ProtNLM"/>
    </source>
</evidence>
<dbReference type="PANTHER" id="PTHR24015:SF1693">
    <property type="entry name" value="DYW DOMAIN-CONTAINING PROTEIN"/>
    <property type="match status" value="1"/>
</dbReference>
<dbReference type="GO" id="GO:0009451">
    <property type="term" value="P:RNA modification"/>
    <property type="evidence" value="ECO:0007669"/>
    <property type="project" value="InterPro"/>
</dbReference>
<dbReference type="OrthoDB" id="185373at2759"/>
<keyword evidence="4" id="KW-1185">Reference proteome</keyword>
<evidence type="ECO:0000313" key="3">
    <source>
        <dbReference type="EMBL" id="KAH7436864.1"/>
    </source>
</evidence>
<sequence>MLLMPMKLSHPLQKSQMQLPSVKTWEYILSNCRKKRSLAYALRLNTYSGMCGVLANNYIGSLLVSLLVEVGCTETAQHVFDRLADANDCAWNALIIGYARALETERTFILYKKMQALTLQTSTYAYVALLKICSRMKDMDRGHQMHSDVVDRGLGQDPFVGSTLIGMYAECGFLEKAKNVFDKLPTKDAVAWSTLIAANVKNGNEEEALNLLAKMQMQGVIPTAAALVCALKACGCLGDSKKGQEIHADIARLGLLAIDTDIGNSIVYMYATLGMLAIAQEVFAALDVRDRFSCTALMTGYTEHGHSEDALALFDCMQLETISQDAVTFICALTACRNLQDSEKTQEIHVEVARRGFIHKDVNVGNVLVDAYTACGWLAKAVEVFESLPVRDVVSWTVLISGFTKCNEGERALQKFERMEQEGIVPNSHTYVCALQACGSIEEEEQGQVFHAEISRKGLLDSDVFIRNAVVGMYANCGLFAKARELFDQFKIHDTVFWNILISGYLKHNCNMQVLDSFREMQNENTKPNSVTYTYVLKGCALLGAVWDGQRVHSDIARVGLTEDFDIGNTLVDMYCIWGLLPEALQVFKLLPERDAVSWTTIIAGYVRNGYMEDALDSFDQMLNEWFSPSAMTFACVLKACSVLALKGRGQGIHTGICIYYPLELDSVVRNALIDMYARCGLLKDAERVFVQLPVKEAASWNALIAGYSQTGKNDQMLCLLDQMIKSEQYPDVISFIGILTACTHMGLVEQGILFFRAMSEDYGILGNLEHLTCVVDLFGRAGQLSNGMLLIQKMPRHPNLVTFHTLLSSSRREGNMDLGLELFVHAIEVDEGNTGTYVTLFNIYVGAGD</sequence>
<keyword evidence="1" id="KW-0677">Repeat</keyword>
<comment type="caution">
    <text evidence="3">The sequence shown here is derived from an EMBL/GenBank/DDBJ whole genome shotgun (WGS) entry which is preliminary data.</text>
</comment>
<feature type="repeat" description="PPR" evidence="2">
    <location>
        <begin position="392"/>
        <end position="426"/>
    </location>
</feature>
<protein>
    <recommendedName>
        <fullName evidence="5">Pentatricopeptide repeat-containing protein</fullName>
    </recommendedName>
</protein>
<feature type="repeat" description="PPR" evidence="2">
    <location>
        <begin position="494"/>
        <end position="528"/>
    </location>
</feature>
<feature type="repeat" description="PPR" evidence="2">
    <location>
        <begin position="290"/>
        <end position="324"/>
    </location>
</feature>
<proteinExistence type="predicted"/>
<dbReference type="GO" id="GO:0003723">
    <property type="term" value="F:RNA binding"/>
    <property type="evidence" value="ECO:0007669"/>
    <property type="project" value="InterPro"/>
</dbReference>
<dbReference type="AlphaFoldDB" id="A0A8T2UTX5"/>
<accession>A0A8T2UTX5</accession>
<dbReference type="InterPro" id="IPR002885">
    <property type="entry name" value="PPR_rpt"/>
</dbReference>
<evidence type="ECO:0000256" key="2">
    <source>
        <dbReference type="PROSITE-ProRule" id="PRU00708"/>
    </source>
</evidence>
<dbReference type="Pfam" id="PF13041">
    <property type="entry name" value="PPR_2"/>
    <property type="match status" value="3"/>
</dbReference>
<feature type="repeat" description="PPR" evidence="2">
    <location>
        <begin position="697"/>
        <end position="731"/>
    </location>
</feature>
<dbReference type="PANTHER" id="PTHR24015">
    <property type="entry name" value="OS07G0578800 PROTEIN-RELATED"/>
    <property type="match status" value="1"/>
</dbReference>
<dbReference type="NCBIfam" id="TIGR00756">
    <property type="entry name" value="PPR"/>
    <property type="match status" value="4"/>
</dbReference>
<reference evidence="3" key="1">
    <citation type="submission" date="2021-08" db="EMBL/GenBank/DDBJ databases">
        <title>WGS assembly of Ceratopteris richardii.</title>
        <authorList>
            <person name="Marchant D.B."/>
            <person name="Chen G."/>
            <person name="Jenkins J."/>
            <person name="Shu S."/>
            <person name="Leebens-Mack J."/>
            <person name="Grimwood J."/>
            <person name="Schmutz J."/>
            <person name="Soltis P."/>
            <person name="Soltis D."/>
            <person name="Chen Z.-H."/>
        </authorList>
    </citation>
    <scope>NUCLEOTIDE SEQUENCE</scope>
    <source>
        <strain evidence="3">Whitten #5841</strain>
        <tissue evidence="3">Leaf</tissue>
    </source>
</reference>
<evidence type="ECO:0000313" key="4">
    <source>
        <dbReference type="Proteomes" id="UP000825935"/>
    </source>
</evidence>
<organism evidence="3 4">
    <name type="scientific">Ceratopteris richardii</name>
    <name type="common">Triangle waterfern</name>
    <dbReference type="NCBI Taxonomy" id="49495"/>
    <lineage>
        <taxon>Eukaryota</taxon>
        <taxon>Viridiplantae</taxon>
        <taxon>Streptophyta</taxon>
        <taxon>Embryophyta</taxon>
        <taxon>Tracheophyta</taxon>
        <taxon>Polypodiopsida</taxon>
        <taxon>Polypodiidae</taxon>
        <taxon>Polypodiales</taxon>
        <taxon>Pteridineae</taxon>
        <taxon>Pteridaceae</taxon>
        <taxon>Parkerioideae</taxon>
        <taxon>Ceratopteris</taxon>
    </lineage>
</organism>
<feature type="repeat" description="PPR" evidence="2">
    <location>
        <begin position="595"/>
        <end position="629"/>
    </location>
</feature>
<dbReference type="Gene3D" id="1.25.40.10">
    <property type="entry name" value="Tetratricopeptide repeat domain"/>
    <property type="match status" value="5"/>
</dbReference>